<feature type="region of interest" description="Disordered" evidence="1">
    <location>
        <begin position="349"/>
        <end position="371"/>
    </location>
</feature>
<feature type="region of interest" description="Disordered" evidence="1">
    <location>
        <begin position="520"/>
        <end position="585"/>
    </location>
</feature>
<gene>
    <name evidence="2" type="ORF">BCR41DRAFT_195716</name>
</gene>
<proteinExistence type="predicted"/>
<feature type="compositionally biased region" description="Polar residues" evidence="1">
    <location>
        <begin position="929"/>
        <end position="949"/>
    </location>
</feature>
<feature type="compositionally biased region" description="Polar residues" evidence="1">
    <location>
        <begin position="700"/>
        <end position="716"/>
    </location>
</feature>
<feature type="compositionally biased region" description="Low complexity" evidence="1">
    <location>
        <begin position="669"/>
        <end position="678"/>
    </location>
</feature>
<feature type="region of interest" description="Disordered" evidence="1">
    <location>
        <begin position="868"/>
        <end position="950"/>
    </location>
</feature>
<feature type="compositionally biased region" description="Polar residues" evidence="1">
    <location>
        <begin position="913"/>
        <end position="922"/>
    </location>
</feature>
<feature type="region of interest" description="Disordered" evidence="1">
    <location>
        <begin position="91"/>
        <end position="209"/>
    </location>
</feature>
<dbReference type="OrthoDB" id="1630758at2759"/>
<feature type="compositionally biased region" description="Low complexity" evidence="1">
    <location>
        <begin position="161"/>
        <end position="175"/>
    </location>
</feature>
<feature type="compositionally biased region" description="Polar residues" evidence="1">
    <location>
        <begin position="316"/>
        <end position="334"/>
    </location>
</feature>
<evidence type="ECO:0000313" key="3">
    <source>
        <dbReference type="Proteomes" id="UP000193648"/>
    </source>
</evidence>
<keyword evidence="3" id="KW-1185">Reference proteome</keyword>
<dbReference type="EMBL" id="MCFF01000056">
    <property type="protein sequence ID" value="ORZ04573.1"/>
    <property type="molecule type" value="Genomic_DNA"/>
</dbReference>
<dbReference type="InParanoid" id="A0A1Y2G926"/>
<protein>
    <submittedName>
        <fullName evidence="2">Uncharacterized protein</fullName>
    </submittedName>
</protein>
<feature type="region of interest" description="Disordered" evidence="1">
    <location>
        <begin position="406"/>
        <end position="454"/>
    </location>
</feature>
<feature type="compositionally biased region" description="Basic and acidic residues" evidence="1">
    <location>
        <begin position="765"/>
        <end position="777"/>
    </location>
</feature>
<feature type="compositionally biased region" description="Polar residues" evidence="1">
    <location>
        <begin position="239"/>
        <end position="249"/>
    </location>
</feature>
<evidence type="ECO:0000313" key="2">
    <source>
        <dbReference type="EMBL" id="ORZ04573.1"/>
    </source>
</evidence>
<dbReference type="Proteomes" id="UP000193648">
    <property type="component" value="Unassembled WGS sequence"/>
</dbReference>
<name>A0A1Y2G926_9FUNG</name>
<feature type="compositionally biased region" description="Polar residues" evidence="1">
    <location>
        <begin position="433"/>
        <end position="453"/>
    </location>
</feature>
<dbReference type="InterPro" id="IPR013083">
    <property type="entry name" value="Znf_RING/FYVE/PHD"/>
</dbReference>
<evidence type="ECO:0000256" key="1">
    <source>
        <dbReference type="SAM" id="MobiDB-lite"/>
    </source>
</evidence>
<dbReference type="RefSeq" id="XP_021876619.1">
    <property type="nucleotide sequence ID" value="XM_022019844.1"/>
</dbReference>
<accession>A0A1Y2G926</accession>
<feature type="compositionally biased region" description="Basic and acidic residues" evidence="1">
    <location>
        <begin position="729"/>
        <end position="742"/>
    </location>
</feature>
<feature type="region of interest" description="Disordered" evidence="1">
    <location>
        <begin position="653"/>
        <end position="777"/>
    </location>
</feature>
<feature type="compositionally biased region" description="Low complexity" evidence="1">
    <location>
        <begin position="602"/>
        <end position="631"/>
    </location>
</feature>
<feature type="region of interest" description="Disordered" evidence="1">
    <location>
        <begin position="239"/>
        <end position="337"/>
    </location>
</feature>
<feature type="compositionally biased region" description="Acidic residues" evidence="1">
    <location>
        <begin position="560"/>
        <end position="574"/>
    </location>
</feature>
<dbReference type="GeneID" id="33561689"/>
<dbReference type="SUPFAM" id="SSF49599">
    <property type="entry name" value="TRAF domain-like"/>
    <property type="match status" value="1"/>
</dbReference>
<sequence>MRHRGMLIATEMMTMRYRQANRLRVAASASATSAITGNHSEQGSILFPHAIVEDRYNDQQEQIRRLYLEQESQEELLRSLTARAASIIEEQEEFRRRESDSSLSTTGADASIQPHSSPQLQSHQISAQSALSSQEFSSAEESAAGVVQPQPRHSLLQIGTSSSQPSSRQSQDNQSTLAQPQQIGQGSSVSEQGPAQLQNAQGTRAEPSQVNHLESLSNGTEEVSDDSGDNNSVIEAIQQGTRAWTQRPSSLRLDLDGGQGSLTSSLHGENRGNTSISDSISNSTSSSDSHSPNVSLSPSNESSVSYRTSSTFSQSIQNHPSTGTPFSQRSSTQAPWERHSLSLQMPVLDTRGSSFGDAEDRQLSGSLAENESGRCMEQPWMDYIAEEQEGHSDCQKMAILGSTSEGRVDTEDDNQASSSFVVPTESGEDPRQSKSSVTSTALPSDNNQGSSSEAILDPNVYSSLSFGLKMGSSMTPPLIRDLDIHTPIVTAEGTVTTIANMQIDADILARARSDSILLSEEDVSSVTERPSPVDSPIPTPSTARPPPRRFPAGISLSPYDNDDDEEDTEEEAMETTDMQRESAHDGFAEAARVASLIPTPNSEELSAAEGASSQAIASSGAAAPESSPEDSTAIDDPLSATIVSDLAGAPPIAEAGTVGVDQEHDVVQTTTPLRTTMTSPPPLPLPLPVSVEAQEAEPAPQSTIHTTSSIQNQQDGSSEHRQSTNTQSENRDRNTGTDERLNGDSITIPDPNSIGFSVDEQGPSSHEHEQGEDERIPQDQYRTLVRYQPRLPKAHMMSDLISQIRVECPHKDFGCSETMEVQHALQHGREQCHYRLVMCPRSYCGLWMRADQILEHILMMEQPCNSGDVLDSSRRSSSSSSSVSSPSSTSSVRTAGHGLRQGSTAHGKKENRSLCSQRSNGSKAHRQQPKITRTIIPSGTNHSKPSSVPSCAGLAWEREQLARATGIIGQLTEENTSLRQMIRQLTLQNSKLMKDKDRWQRYANLDLRRD</sequence>
<comment type="caution">
    <text evidence="2">The sequence shown here is derived from an EMBL/GenBank/DDBJ whole genome shotgun (WGS) entry which is preliminary data.</text>
</comment>
<feature type="compositionally biased region" description="Polar residues" evidence="1">
    <location>
        <begin position="176"/>
        <end position="209"/>
    </location>
</feature>
<feature type="region of interest" description="Disordered" evidence="1">
    <location>
        <begin position="599"/>
        <end position="639"/>
    </location>
</feature>
<feature type="compositionally biased region" description="Pro residues" evidence="1">
    <location>
        <begin position="533"/>
        <end position="549"/>
    </location>
</feature>
<feature type="compositionally biased region" description="Low complexity" evidence="1">
    <location>
        <begin position="111"/>
        <end position="144"/>
    </location>
</feature>
<dbReference type="AlphaFoldDB" id="A0A1Y2G926"/>
<reference evidence="2 3" key="1">
    <citation type="submission" date="2016-07" db="EMBL/GenBank/DDBJ databases">
        <title>Pervasive Adenine N6-methylation of Active Genes in Fungi.</title>
        <authorList>
            <consortium name="DOE Joint Genome Institute"/>
            <person name="Mondo S.J."/>
            <person name="Dannebaum R.O."/>
            <person name="Kuo R.C."/>
            <person name="Labutti K."/>
            <person name="Haridas S."/>
            <person name="Kuo A."/>
            <person name="Salamov A."/>
            <person name="Ahrendt S.R."/>
            <person name="Lipzen A."/>
            <person name="Sullivan W."/>
            <person name="Andreopoulos W.B."/>
            <person name="Clum A."/>
            <person name="Lindquist E."/>
            <person name="Daum C."/>
            <person name="Ramamoorthy G.K."/>
            <person name="Gryganskyi A."/>
            <person name="Culley D."/>
            <person name="Magnuson J.K."/>
            <person name="James T.Y."/>
            <person name="O'Malley M.A."/>
            <person name="Stajich J.E."/>
            <person name="Spatafora J.W."/>
            <person name="Visel A."/>
            <person name="Grigoriev I.V."/>
        </authorList>
    </citation>
    <scope>NUCLEOTIDE SEQUENCE [LARGE SCALE GENOMIC DNA]</scope>
    <source>
        <strain evidence="2 3">NRRL 3116</strain>
    </source>
</reference>
<dbReference type="Gene3D" id="3.30.40.10">
    <property type="entry name" value="Zinc/RING finger domain, C3HC4 (zinc finger)"/>
    <property type="match status" value="1"/>
</dbReference>
<organism evidence="2 3">
    <name type="scientific">Lobosporangium transversale</name>
    <dbReference type="NCBI Taxonomy" id="64571"/>
    <lineage>
        <taxon>Eukaryota</taxon>
        <taxon>Fungi</taxon>
        <taxon>Fungi incertae sedis</taxon>
        <taxon>Mucoromycota</taxon>
        <taxon>Mortierellomycotina</taxon>
        <taxon>Mortierellomycetes</taxon>
        <taxon>Mortierellales</taxon>
        <taxon>Mortierellaceae</taxon>
        <taxon>Lobosporangium</taxon>
    </lineage>
</organism>
<feature type="compositionally biased region" description="Low complexity" evidence="1">
    <location>
        <begin position="875"/>
        <end position="894"/>
    </location>
</feature>
<feature type="compositionally biased region" description="Low complexity" evidence="1">
    <location>
        <begin position="273"/>
        <end position="315"/>
    </location>
</feature>